<dbReference type="Gramene" id="MELO3C032913.2.1">
    <property type="protein sequence ID" value="MELO3C032913.2.1"/>
    <property type="gene ID" value="MELO3C032913.2"/>
</dbReference>
<sequence>FSLLSSPSPISSDLFRLLYFHLFHLQRHLGRRSRHYPILVLPNINSKSSRRKIHLFDLHHHASLIKLQSYEFEEEMGTTPAGVREQRLTTERRREINERETSYDVPLNFSSESDEDNVPITKRRLFERVLKEKGKESQTKNEGHGKFIKRRYVEEFHAGHLGIYFWFEHCLWIRD</sequence>
<dbReference type="AlphaFoldDB" id="A0A9I9EF67"/>
<dbReference type="EnsemblPlants" id="MELO3C032913.2.1">
    <property type="protein sequence ID" value="MELO3C032913.2.1"/>
    <property type="gene ID" value="MELO3C032913.2"/>
</dbReference>
<protein>
    <submittedName>
        <fullName evidence="1">Uncharacterized protein</fullName>
    </submittedName>
</protein>
<organism evidence="1">
    <name type="scientific">Cucumis melo</name>
    <name type="common">Muskmelon</name>
    <dbReference type="NCBI Taxonomy" id="3656"/>
    <lineage>
        <taxon>Eukaryota</taxon>
        <taxon>Viridiplantae</taxon>
        <taxon>Streptophyta</taxon>
        <taxon>Embryophyta</taxon>
        <taxon>Tracheophyta</taxon>
        <taxon>Spermatophyta</taxon>
        <taxon>Magnoliopsida</taxon>
        <taxon>eudicotyledons</taxon>
        <taxon>Gunneridae</taxon>
        <taxon>Pentapetalae</taxon>
        <taxon>rosids</taxon>
        <taxon>fabids</taxon>
        <taxon>Cucurbitales</taxon>
        <taxon>Cucurbitaceae</taxon>
        <taxon>Benincaseae</taxon>
        <taxon>Cucumis</taxon>
    </lineage>
</organism>
<proteinExistence type="predicted"/>
<accession>A0A9I9EF67</accession>
<reference evidence="1" key="1">
    <citation type="submission" date="2023-03" db="UniProtKB">
        <authorList>
            <consortium name="EnsemblPlants"/>
        </authorList>
    </citation>
    <scope>IDENTIFICATION</scope>
</reference>
<name>A0A9I9EF67_CUCME</name>
<evidence type="ECO:0000313" key="1">
    <source>
        <dbReference type="EnsemblPlants" id="MELO3C032913.2.1"/>
    </source>
</evidence>